<accession>A0A8J5SVY9</accession>
<evidence type="ECO:0000313" key="2">
    <source>
        <dbReference type="Proteomes" id="UP000729402"/>
    </source>
</evidence>
<reference evidence="1" key="2">
    <citation type="submission" date="2021-02" db="EMBL/GenBank/DDBJ databases">
        <authorList>
            <person name="Kimball J.A."/>
            <person name="Haas M.W."/>
            <person name="Macchietto M."/>
            <person name="Kono T."/>
            <person name="Duquette J."/>
            <person name="Shao M."/>
        </authorList>
    </citation>
    <scope>NUCLEOTIDE SEQUENCE</scope>
    <source>
        <tissue evidence="1">Fresh leaf tissue</tissue>
    </source>
</reference>
<organism evidence="1 2">
    <name type="scientific">Zizania palustris</name>
    <name type="common">Northern wild rice</name>
    <dbReference type="NCBI Taxonomy" id="103762"/>
    <lineage>
        <taxon>Eukaryota</taxon>
        <taxon>Viridiplantae</taxon>
        <taxon>Streptophyta</taxon>
        <taxon>Embryophyta</taxon>
        <taxon>Tracheophyta</taxon>
        <taxon>Spermatophyta</taxon>
        <taxon>Magnoliopsida</taxon>
        <taxon>Liliopsida</taxon>
        <taxon>Poales</taxon>
        <taxon>Poaceae</taxon>
        <taxon>BOP clade</taxon>
        <taxon>Oryzoideae</taxon>
        <taxon>Oryzeae</taxon>
        <taxon>Zizaniinae</taxon>
        <taxon>Zizania</taxon>
    </lineage>
</organism>
<proteinExistence type="predicted"/>
<reference evidence="1" key="1">
    <citation type="journal article" date="2021" name="bioRxiv">
        <title>Whole Genome Assembly and Annotation of Northern Wild Rice, Zizania palustris L., Supports a Whole Genome Duplication in the Zizania Genus.</title>
        <authorList>
            <person name="Haas M."/>
            <person name="Kono T."/>
            <person name="Macchietto M."/>
            <person name="Millas R."/>
            <person name="McGilp L."/>
            <person name="Shao M."/>
            <person name="Duquette J."/>
            <person name="Hirsch C.N."/>
            <person name="Kimball J."/>
        </authorList>
    </citation>
    <scope>NUCLEOTIDE SEQUENCE</scope>
    <source>
        <tissue evidence="1">Fresh leaf tissue</tissue>
    </source>
</reference>
<gene>
    <name evidence="1" type="ORF">GUJ93_ZPchr0006g46060</name>
</gene>
<protein>
    <submittedName>
        <fullName evidence="1">Uncharacterized protein</fullName>
    </submittedName>
</protein>
<dbReference type="EMBL" id="JAAALK010000283">
    <property type="protein sequence ID" value="KAG8076362.1"/>
    <property type="molecule type" value="Genomic_DNA"/>
</dbReference>
<dbReference type="Proteomes" id="UP000729402">
    <property type="component" value="Unassembled WGS sequence"/>
</dbReference>
<keyword evidence="2" id="KW-1185">Reference proteome</keyword>
<comment type="caution">
    <text evidence="1">The sequence shown here is derived from an EMBL/GenBank/DDBJ whole genome shotgun (WGS) entry which is preliminary data.</text>
</comment>
<dbReference type="AlphaFoldDB" id="A0A8J5SVY9"/>
<name>A0A8J5SVY9_ZIZPA</name>
<evidence type="ECO:0000313" key="1">
    <source>
        <dbReference type="EMBL" id="KAG8076362.1"/>
    </source>
</evidence>
<sequence length="171" mass="19023">MDCSHAGSVPQLAALSRAAMRPAWWLWTSPSAVKFYKPSPVEPNDFKKEIFPVNSEPSRYKKTAEPSGSICYTFLLARRRLHLLSSSVAAIGFLGSLDLRLSRGGWLGPSSSCPRSAVVTRSLRRIHWHQMLPSVVPMGFPLSWVSRLPPPLAASRRRAGTRGHLLPRPQR</sequence>